<dbReference type="GO" id="GO:0051087">
    <property type="term" value="F:protein-folding chaperone binding"/>
    <property type="evidence" value="ECO:0007669"/>
    <property type="project" value="InterPro"/>
</dbReference>
<evidence type="ECO:0000313" key="6">
    <source>
        <dbReference type="RefSeq" id="XP_010929584.1"/>
    </source>
</evidence>
<dbReference type="AlphaFoldDB" id="A0A6I9RN89"/>
<protein>
    <submittedName>
        <fullName evidence="6">Calponin homology domain-containing protein DDB_G0272472</fullName>
    </submittedName>
</protein>
<dbReference type="FunCoup" id="A0A6I9RN89">
    <property type="interactions" value="1"/>
</dbReference>
<dbReference type="SMART" id="SM00264">
    <property type="entry name" value="BAG"/>
    <property type="match status" value="1"/>
</dbReference>
<feature type="compositionally biased region" description="Acidic residues" evidence="3">
    <location>
        <begin position="219"/>
        <end position="229"/>
    </location>
</feature>
<evidence type="ECO:0000256" key="3">
    <source>
        <dbReference type="SAM" id="MobiDB-lite"/>
    </source>
</evidence>
<sequence>MESPFFASRRNPIRYGYVAQPRPRPPAAKSRVVSIPVQFVRSEEEEKTAKKPAAAAAVQQPAEVDRAGAAVKVQKVFRGFLVRKNVRLVHKVAAEVDEIERKIRAEEEVIRRDEKERLRVNEMLMALLLRLDSVRGVRDYRKKVIRKVISLQDAVDSIAAARDEKEVGGETLGADIGAPVETLESPAVAEEHRIVEEAVPQECKDGISETLDAQKEEAKAEEDESLEETLEAKDEAPEREEDLAEGPVTIESKSVEVGNIGDPMEETLGNYPADTAPLGTGGKTEEVVEESELKEEGAIFDPMEKERATEIGAEERSTTSDQMQGVVESPGVKEVMERVVAENERLKGLVAELCERSAQQCRLMGGLVERVEHLERRMEKRRRKNMKRRHAENKYILCS</sequence>
<keyword evidence="1" id="KW-0143">Chaperone</keyword>
<keyword evidence="5" id="KW-1185">Reference proteome</keyword>
<organism evidence="5 6">
    <name type="scientific">Elaeis guineensis var. tenera</name>
    <name type="common">Oil palm</name>
    <dbReference type="NCBI Taxonomy" id="51953"/>
    <lineage>
        <taxon>Eukaryota</taxon>
        <taxon>Viridiplantae</taxon>
        <taxon>Streptophyta</taxon>
        <taxon>Embryophyta</taxon>
        <taxon>Tracheophyta</taxon>
        <taxon>Spermatophyta</taxon>
        <taxon>Magnoliopsida</taxon>
        <taxon>Liliopsida</taxon>
        <taxon>Arecaceae</taxon>
        <taxon>Arecoideae</taxon>
        <taxon>Cocoseae</taxon>
        <taxon>Elaeidinae</taxon>
        <taxon>Elaeis</taxon>
    </lineage>
</organism>
<dbReference type="InterPro" id="IPR036533">
    <property type="entry name" value="BAG_dom_sf"/>
</dbReference>
<dbReference type="InterPro" id="IPR000048">
    <property type="entry name" value="IQ_motif_EF-hand-BS"/>
</dbReference>
<keyword evidence="2" id="KW-0175">Coiled coil</keyword>
<feature type="region of interest" description="Disordered" evidence="3">
    <location>
        <begin position="212"/>
        <end position="281"/>
    </location>
</feature>
<dbReference type="RefSeq" id="XP_010929584.1">
    <property type="nucleotide sequence ID" value="XM_010931282.3"/>
</dbReference>
<dbReference type="Pfam" id="PF02179">
    <property type="entry name" value="BAG"/>
    <property type="match status" value="1"/>
</dbReference>
<dbReference type="SMART" id="SM00015">
    <property type="entry name" value="IQ"/>
    <property type="match status" value="1"/>
</dbReference>
<proteinExistence type="predicted"/>
<dbReference type="InterPro" id="IPR003103">
    <property type="entry name" value="BAG_domain"/>
</dbReference>
<gene>
    <name evidence="6" type="primary">LOC105051022</name>
</gene>
<reference evidence="6" key="1">
    <citation type="submission" date="2025-08" db="UniProtKB">
        <authorList>
            <consortium name="RefSeq"/>
        </authorList>
    </citation>
    <scope>IDENTIFICATION</scope>
</reference>
<dbReference type="KEGG" id="egu:105051022"/>
<dbReference type="SUPFAM" id="SSF63491">
    <property type="entry name" value="BAG domain"/>
    <property type="match status" value="1"/>
</dbReference>
<accession>A0A6I9RN89</accession>
<dbReference type="PROSITE" id="PS51035">
    <property type="entry name" value="BAG"/>
    <property type="match status" value="1"/>
</dbReference>
<evidence type="ECO:0000259" key="4">
    <source>
        <dbReference type="PROSITE" id="PS51035"/>
    </source>
</evidence>
<dbReference type="PANTHER" id="PTHR33322">
    <property type="entry name" value="BAG DOMAIN CONTAINING PROTEIN, EXPRESSED"/>
    <property type="match status" value="1"/>
</dbReference>
<dbReference type="PROSITE" id="PS50096">
    <property type="entry name" value="IQ"/>
    <property type="match status" value="1"/>
</dbReference>
<evidence type="ECO:0000256" key="1">
    <source>
        <dbReference type="ARBA" id="ARBA00023186"/>
    </source>
</evidence>
<evidence type="ECO:0000256" key="2">
    <source>
        <dbReference type="SAM" id="Coils"/>
    </source>
</evidence>
<dbReference type="OrthoDB" id="696633at2759"/>
<name>A0A6I9RN89_ELAGV</name>
<dbReference type="InterPro" id="IPR040400">
    <property type="entry name" value="BAG5/6/7/8"/>
</dbReference>
<dbReference type="PANTHER" id="PTHR33322:SF4">
    <property type="entry name" value="BAG DOMAIN CONTAINING PROTEIN, EXPRESSED"/>
    <property type="match status" value="1"/>
</dbReference>
<dbReference type="GeneID" id="105051022"/>
<dbReference type="Gene3D" id="1.20.58.120">
    <property type="entry name" value="BAG domain"/>
    <property type="match status" value="1"/>
</dbReference>
<dbReference type="GO" id="GO:0006457">
    <property type="term" value="P:protein folding"/>
    <property type="evidence" value="ECO:0007669"/>
    <property type="project" value="TreeGrafter"/>
</dbReference>
<dbReference type="InParanoid" id="A0A6I9RN89"/>
<feature type="domain" description="BAG" evidence="4">
    <location>
        <begin position="88"/>
        <end position="159"/>
    </location>
</feature>
<dbReference type="GO" id="GO:0009506">
    <property type="term" value="C:plasmodesma"/>
    <property type="evidence" value="ECO:0007669"/>
    <property type="project" value="TreeGrafter"/>
</dbReference>
<dbReference type="Pfam" id="PF00612">
    <property type="entry name" value="IQ"/>
    <property type="match status" value="1"/>
</dbReference>
<feature type="coiled-coil region" evidence="2">
    <location>
        <begin position="89"/>
        <end position="116"/>
    </location>
</feature>
<evidence type="ECO:0000313" key="5">
    <source>
        <dbReference type="Proteomes" id="UP000504607"/>
    </source>
</evidence>
<dbReference type="Proteomes" id="UP000504607">
    <property type="component" value="Chromosome 9"/>
</dbReference>